<keyword evidence="2" id="KW-1185">Reference proteome</keyword>
<sequence length="135" mass="15919">MAVRYPYRRRRGFKTDHTARYTDSSVTVWDQVFTAVYPHIDTFLKQNLLLWPSNWYLNIVKARKLMNMTTGLGAWLEIVADMPRSESKFARCLSVYIQEDAIVLQNKALWGKHCMFRFTLTQVIPFLAQLLSQLR</sequence>
<dbReference type="AlphaFoldDB" id="A0A2H3CRX5"/>
<proteinExistence type="predicted"/>
<dbReference type="Proteomes" id="UP000217790">
    <property type="component" value="Unassembled WGS sequence"/>
</dbReference>
<evidence type="ECO:0000313" key="2">
    <source>
        <dbReference type="Proteomes" id="UP000217790"/>
    </source>
</evidence>
<gene>
    <name evidence="1" type="ORF">ARMGADRAFT_1037299</name>
</gene>
<dbReference type="EMBL" id="KZ293700">
    <property type="protein sequence ID" value="PBK84164.1"/>
    <property type="molecule type" value="Genomic_DNA"/>
</dbReference>
<organism evidence="1 2">
    <name type="scientific">Armillaria gallica</name>
    <name type="common">Bulbous honey fungus</name>
    <name type="synonym">Armillaria bulbosa</name>
    <dbReference type="NCBI Taxonomy" id="47427"/>
    <lineage>
        <taxon>Eukaryota</taxon>
        <taxon>Fungi</taxon>
        <taxon>Dikarya</taxon>
        <taxon>Basidiomycota</taxon>
        <taxon>Agaricomycotina</taxon>
        <taxon>Agaricomycetes</taxon>
        <taxon>Agaricomycetidae</taxon>
        <taxon>Agaricales</taxon>
        <taxon>Marasmiineae</taxon>
        <taxon>Physalacriaceae</taxon>
        <taxon>Armillaria</taxon>
    </lineage>
</organism>
<accession>A0A2H3CRX5</accession>
<name>A0A2H3CRX5_ARMGA</name>
<reference evidence="2" key="1">
    <citation type="journal article" date="2017" name="Nat. Ecol. Evol.">
        <title>Genome expansion and lineage-specific genetic innovations in the forest pathogenic fungi Armillaria.</title>
        <authorList>
            <person name="Sipos G."/>
            <person name="Prasanna A.N."/>
            <person name="Walter M.C."/>
            <person name="O'Connor E."/>
            <person name="Balint B."/>
            <person name="Krizsan K."/>
            <person name="Kiss B."/>
            <person name="Hess J."/>
            <person name="Varga T."/>
            <person name="Slot J."/>
            <person name="Riley R."/>
            <person name="Boka B."/>
            <person name="Rigling D."/>
            <person name="Barry K."/>
            <person name="Lee J."/>
            <person name="Mihaltcheva S."/>
            <person name="LaButti K."/>
            <person name="Lipzen A."/>
            <person name="Waldron R."/>
            <person name="Moloney N.M."/>
            <person name="Sperisen C."/>
            <person name="Kredics L."/>
            <person name="Vagvoelgyi C."/>
            <person name="Patrignani A."/>
            <person name="Fitzpatrick D."/>
            <person name="Nagy I."/>
            <person name="Doyle S."/>
            <person name="Anderson J.B."/>
            <person name="Grigoriev I.V."/>
            <person name="Gueldener U."/>
            <person name="Muensterkoetter M."/>
            <person name="Nagy L.G."/>
        </authorList>
    </citation>
    <scope>NUCLEOTIDE SEQUENCE [LARGE SCALE GENOMIC DNA]</scope>
    <source>
        <strain evidence="2">Ar21-2</strain>
    </source>
</reference>
<dbReference type="InParanoid" id="A0A2H3CRX5"/>
<evidence type="ECO:0000313" key="1">
    <source>
        <dbReference type="EMBL" id="PBK84164.1"/>
    </source>
</evidence>
<protein>
    <submittedName>
        <fullName evidence="1">Uncharacterized protein</fullName>
    </submittedName>
</protein>